<evidence type="ECO:0000256" key="4">
    <source>
        <dbReference type="ARBA" id="ARBA00023242"/>
    </source>
</evidence>
<evidence type="ECO:0000256" key="2">
    <source>
        <dbReference type="ARBA" id="ARBA00008105"/>
    </source>
</evidence>
<evidence type="ECO:0000313" key="7">
    <source>
        <dbReference type="EMBL" id="KAK7868030.1"/>
    </source>
</evidence>
<dbReference type="GO" id="GO:0032040">
    <property type="term" value="C:small-subunit processome"/>
    <property type="evidence" value="ECO:0007669"/>
    <property type="project" value="UniProtKB-UniRule"/>
</dbReference>
<keyword evidence="3 5" id="KW-0698">rRNA processing</keyword>
<dbReference type="InterPro" id="IPR007144">
    <property type="entry name" value="SSU_processome_Utp11"/>
</dbReference>
<proteinExistence type="inferred from homology"/>
<evidence type="ECO:0000313" key="8">
    <source>
        <dbReference type="Proteomes" id="UP001378592"/>
    </source>
</evidence>
<keyword evidence="4 5" id="KW-0539">Nucleus</keyword>
<feature type="region of interest" description="Disordered" evidence="6">
    <location>
        <begin position="226"/>
        <end position="253"/>
    </location>
</feature>
<evidence type="ECO:0000256" key="6">
    <source>
        <dbReference type="SAM" id="MobiDB-lite"/>
    </source>
</evidence>
<comment type="function">
    <text evidence="5">Involved in nucleolar processing of pre-18S ribosomal RNA.</text>
</comment>
<reference evidence="7 8" key="1">
    <citation type="submission" date="2024-03" db="EMBL/GenBank/DDBJ databases">
        <title>The genome assembly and annotation of the cricket Gryllus longicercus Weissman &amp; Gray.</title>
        <authorList>
            <person name="Szrajer S."/>
            <person name="Gray D."/>
            <person name="Ylla G."/>
        </authorList>
    </citation>
    <scope>NUCLEOTIDE SEQUENCE [LARGE SCALE GENOMIC DNA]</scope>
    <source>
        <strain evidence="7">DAG 2021-001</strain>
        <tissue evidence="7">Whole body minus gut</tissue>
    </source>
</reference>
<name>A0AAN9VN16_9ORTH</name>
<dbReference type="PIRSF" id="PIRSF015952">
    <property type="entry name" value="U3snoRNP11"/>
    <property type="match status" value="1"/>
</dbReference>
<evidence type="ECO:0000256" key="1">
    <source>
        <dbReference type="ARBA" id="ARBA00004604"/>
    </source>
</evidence>
<organism evidence="7 8">
    <name type="scientific">Gryllus longicercus</name>
    <dbReference type="NCBI Taxonomy" id="2509291"/>
    <lineage>
        <taxon>Eukaryota</taxon>
        <taxon>Metazoa</taxon>
        <taxon>Ecdysozoa</taxon>
        <taxon>Arthropoda</taxon>
        <taxon>Hexapoda</taxon>
        <taxon>Insecta</taxon>
        <taxon>Pterygota</taxon>
        <taxon>Neoptera</taxon>
        <taxon>Polyneoptera</taxon>
        <taxon>Orthoptera</taxon>
        <taxon>Ensifera</taxon>
        <taxon>Gryllidea</taxon>
        <taxon>Grylloidea</taxon>
        <taxon>Gryllidae</taxon>
        <taxon>Gryllinae</taxon>
        <taxon>Gryllus</taxon>
    </lineage>
</organism>
<evidence type="ECO:0000256" key="3">
    <source>
        <dbReference type="ARBA" id="ARBA00022552"/>
    </source>
</evidence>
<dbReference type="PANTHER" id="PTHR12838:SF0">
    <property type="entry name" value="U3 SMALL NUCLEOLAR RNA-ASSOCIATED PROTEIN 11-RELATED"/>
    <property type="match status" value="1"/>
</dbReference>
<dbReference type="GO" id="GO:0006364">
    <property type="term" value="P:rRNA processing"/>
    <property type="evidence" value="ECO:0007669"/>
    <property type="project" value="UniProtKB-UniRule"/>
</dbReference>
<dbReference type="PANTHER" id="PTHR12838">
    <property type="entry name" value="U3 SMALL NUCLEOLAR RNA-ASSOCIATED PROTEIN 11"/>
    <property type="match status" value="1"/>
</dbReference>
<comment type="subcellular location">
    <subcellularLocation>
        <location evidence="1 5">Nucleus</location>
        <location evidence="1 5">Nucleolus</location>
    </subcellularLocation>
</comment>
<keyword evidence="8" id="KW-1185">Reference proteome</keyword>
<gene>
    <name evidence="7" type="ORF">R5R35_010201</name>
</gene>
<dbReference type="Proteomes" id="UP001378592">
    <property type="component" value="Unassembled WGS sequence"/>
</dbReference>
<accession>A0AAN9VN16</accession>
<evidence type="ECO:0000256" key="5">
    <source>
        <dbReference type="PIRNR" id="PIRNR015952"/>
    </source>
</evidence>
<dbReference type="Pfam" id="PF03998">
    <property type="entry name" value="Utp11"/>
    <property type="match status" value="1"/>
</dbReference>
<feature type="compositionally biased region" description="Basic and acidic residues" evidence="6">
    <location>
        <begin position="226"/>
        <end position="235"/>
    </location>
</feature>
<sequence>MATWKSAAKCHRRIHQERHQPESRAHLGLLEKHKDYKERAINFQNKKNTILALKRKALDRNPDEFYFHMINSKVEDGVHHELDKEDEHTPEQISLMQTQDLRYVRMKRTIESKKISKMQSQLHLIDVANKTENKHIFFVDSTKEAKQFDVATHLDTHPSLLKRRTNRLKTSTLQQLSLPNVTKPELERAAMSRDNAYRELSRRIEREKQLQVIEEKLAIKRHLQNKKEMAPERVKPATKSAPPVYKWQYDRKR</sequence>
<dbReference type="AlphaFoldDB" id="A0AAN9VN16"/>
<protein>
    <recommendedName>
        <fullName evidence="5">U3 small nucleolar RNA-associated protein 11</fullName>
        <shortName evidence="5">U3 snoRNA-associated protein 11</shortName>
    </recommendedName>
</protein>
<comment type="subunit">
    <text evidence="5">Component of the ribosomal small subunit (SSU) processome.</text>
</comment>
<comment type="similarity">
    <text evidence="2 5">Belongs to the UTP11 family.</text>
</comment>
<dbReference type="EMBL" id="JAZDUA010000102">
    <property type="protein sequence ID" value="KAK7868030.1"/>
    <property type="molecule type" value="Genomic_DNA"/>
</dbReference>
<comment type="caution">
    <text evidence="7">The sequence shown here is derived from an EMBL/GenBank/DDBJ whole genome shotgun (WGS) entry which is preliminary data.</text>
</comment>